<organism evidence="1 2">
    <name type="scientific">Naganishia cerealis</name>
    <dbReference type="NCBI Taxonomy" id="610337"/>
    <lineage>
        <taxon>Eukaryota</taxon>
        <taxon>Fungi</taxon>
        <taxon>Dikarya</taxon>
        <taxon>Basidiomycota</taxon>
        <taxon>Agaricomycotina</taxon>
        <taxon>Tremellomycetes</taxon>
        <taxon>Filobasidiales</taxon>
        <taxon>Filobasidiaceae</taxon>
        <taxon>Naganishia</taxon>
    </lineage>
</organism>
<evidence type="ECO:0000313" key="1">
    <source>
        <dbReference type="EMBL" id="KAJ9105806.1"/>
    </source>
</evidence>
<protein>
    <submittedName>
        <fullName evidence="1">Uncharacterized protein</fullName>
    </submittedName>
</protein>
<gene>
    <name evidence="1" type="ORF">QFC19_003374</name>
</gene>
<comment type="caution">
    <text evidence="1">The sequence shown here is derived from an EMBL/GenBank/DDBJ whole genome shotgun (WGS) entry which is preliminary data.</text>
</comment>
<keyword evidence="2" id="KW-1185">Reference proteome</keyword>
<reference evidence="1" key="1">
    <citation type="submission" date="2023-04" db="EMBL/GenBank/DDBJ databases">
        <title>Draft Genome sequencing of Naganishia species isolated from polar environments using Oxford Nanopore Technology.</title>
        <authorList>
            <person name="Leo P."/>
            <person name="Venkateswaran K."/>
        </authorList>
    </citation>
    <scope>NUCLEOTIDE SEQUENCE</scope>
    <source>
        <strain evidence="1">MNA-CCFEE 5261</strain>
    </source>
</reference>
<proteinExistence type="predicted"/>
<accession>A0ACC2W4R0</accession>
<evidence type="ECO:0000313" key="2">
    <source>
        <dbReference type="Proteomes" id="UP001241377"/>
    </source>
</evidence>
<sequence length="900" mass="96472">MDTVGGVTYPTELKQTLNTHTGPVNVVRYNNQTSRYCLTGGQDRSIRLWNPGSGKEVKVYKGHGYEVLGLDIAPDNASFASCGGDKAVLLWDVASGTVIRRLQAHFGKVNVVKYAGGGGGAKDGGGNVLVSGSFDSKVMLWDMRAQTRLPIQTLQEARDSITSLAIPPSSGGGAEIITGCVDGVVRSYDVRMGKLVGDTIGDSLLVTSLDSTVRLMDRTNGQIVYSRPPARPRQSTPLSEPRKVHDKVITWVESHPLHGEEMITASAARINPSRMAETSLLEQEPEPDIRSVAPRATPDGDRPLSSVKERDFYPPARPRRPYAQDGPPLRASSTPAYARHQHHVVDFSSAAGGKQPPPNKSASTPSPFATAVPPRPQRLTDVGPPMPPNNIAELFAPERKLGGDPGWTQSFVNTVKCSYFNLMIFLVPVAWALHLTHQNDVIVFVFTFLSVIPLANLLSFATEQLALRVGEAVGGLLNASFGNAVELLISILALVKGDIALVQASMIGSILSNTLLVLGMCYFAAGLRFHEASYGVQSSQLQISLLGISIAAIILPAAYHFATSATAAGVNTADITDLANGEEKHLLSISRGLAFLLLSVYAMYLVFILYTHAYLFKLPRPGRPHLLKKPQAEPQPNHEKVFPKPHWLSSIQSRSSNSSISDDDDAAGARRRERDMTLSPQTTREEGAIVGSPDTMMHARRDLERGPDSSASASSSSYINNLSAAVATTTPASVRGGAAAAESSTDAEDEDDGEEEETPKVKALFALLLLLAVTAITGVTAEFLVDSVNGLTESTSISKEFVGLILFPLVGNATEHVAAVTVSVKDKLNLSMAIAVGSSIQVSLFILPLLVLIGWMIGQPMSLFFDVFETITLAISLLLVNFAISDGRTNYLEGYVLMIS</sequence>
<dbReference type="EMBL" id="JASBWR010000032">
    <property type="protein sequence ID" value="KAJ9105806.1"/>
    <property type="molecule type" value="Genomic_DNA"/>
</dbReference>
<name>A0ACC2W4R0_9TREE</name>
<dbReference type="Proteomes" id="UP001241377">
    <property type="component" value="Unassembled WGS sequence"/>
</dbReference>